<sequence>MSETKNQKNHESPFINESDIIDTLEFYKSTMNILVNHMRATVYLNQPEMQKINLAPSDLLTHYCNISIVDTSNLLLDLRLLCLKTSSDQMNIYHSFLHLLELFFNKNKSWTIKMNEWLNMNYPLKYDDVVRHAIRGNFSTLSKKFPELEYILNEYAEMERCEWLNKYKKEIPIELLNVFTGAYHLKDLNWAEILIYELIYKTTSKDEESTIHNLLSKKTPNIYEQLILGNYENVMNSLSGWLKLVFLFACPNIISHSIYEMKIRNSFEYLGKCIYNLEWKTSLEYFMFSMCPNKYMEYILKNVTLTLDNVKYLFHIIKINRIDRFHNLIFDELMIKGQYDIILHFANKYNYIIEIEKPEEFILCCVEKCSIDDLKNYNLKENTELMNYIINIKYMKECLNNNMIDTSNINVQFVLESKYNNVCLDILIKYIKLIGKDEEIYINAMEKMVKHENLVPLKPYKHFII</sequence>
<reference evidence="1 2" key="1">
    <citation type="submission" date="2019-01" db="EMBL/GenBank/DDBJ databases">
        <title>Genomes sequencing and comparative genomics of infectious freshwater microsporidia, Cucumispora dikerogammari and Thelohania contejeani.</title>
        <authorList>
            <person name="Cormier A."/>
            <person name="Giraud I."/>
            <person name="Wattier R."/>
            <person name="Teixeira M."/>
            <person name="Grandjean F."/>
            <person name="Rigaud T."/>
            <person name="Cordaux R."/>
        </authorList>
    </citation>
    <scope>NUCLEOTIDE SEQUENCE [LARGE SCALE GENOMIC DNA]</scope>
    <source>
        <strain evidence="1">T1</strain>
        <tissue evidence="1">Spores</tissue>
    </source>
</reference>
<organism evidence="1 2">
    <name type="scientific">Astathelohania contejeani</name>
    <dbReference type="NCBI Taxonomy" id="164912"/>
    <lineage>
        <taxon>Eukaryota</taxon>
        <taxon>Fungi</taxon>
        <taxon>Fungi incertae sedis</taxon>
        <taxon>Microsporidia</taxon>
        <taxon>Astathelohaniidae</taxon>
        <taxon>Astathelohania</taxon>
    </lineage>
</organism>
<proteinExistence type="predicted"/>
<gene>
    <name evidence="1" type="ORF">TCON_0036</name>
</gene>
<keyword evidence="2" id="KW-1185">Reference proteome</keyword>
<comment type="caution">
    <text evidence="1">The sequence shown here is derived from an EMBL/GenBank/DDBJ whole genome shotgun (WGS) entry which is preliminary data.</text>
</comment>
<evidence type="ECO:0000313" key="2">
    <source>
        <dbReference type="Proteomes" id="UP001516464"/>
    </source>
</evidence>
<name>A0ABQ7I2V6_9MICR</name>
<evidence type="ECO:0000313" key="1">
    <source>
        <dbReference type="EMBL" id="KAF7684797.1"/>
    </source>
</evidence>
<protein>
    <submittedName>
        <fullName evidence="1">Uncharacterized protein</fullName>
    </submittedName>
</protein>
<accession>A0ABQ7I2V6</accession>
<dbReference type="Proteomes" id="UP001516464">
    <property type="component" value="Unassembled WGS sequence"/>
</dbReference>
<dbReference type="EMBL" id="SBIQ01000001">
    <property type="protein sequence ID" value="KAF7684797.1"/>
    <property type="molecule type" value="Genomic_DNA"/>
</dbReference>